<organism evidence="1 2">
    <name type="scientific">Ambrosiozyma monospora</name>
    <name type="common">Yeast</name>
    <name type="synonym">Endomycopsis monosporus</name>
    <dbReference type="NCBI Taxonomy" id="43982"/>
    <lineage>
        <taxon>Eukaryota</taxon>
        <taxon>Fungi</taxon>
        <taxon>Dikarya</taxon>
        <taxon>Ascomycota</taxon>
        <taxon>Saccharomycotina</taxon>
        <taxon>Pichiomycetes</taxon>
        <taxon>Pichiales</taxon>
        <taxon>Pichiaceae</taxon>
        <taxon>Ambrosiozyma</taxon>
    </lineage>
</organism>
<gene>
    <name evidence="1" type="ORF">Amon02_000345000</name>
</gene>
<dbReference type="Proteomes" id="UP001165064">
    <property type="component" value="Unassembled WGS sequence"/>
</dbReference>
<reference evidence="1" key="1">
    <citation type="submission" date="2023-04" db="EMBL/GenBank/DDBJ databases">
        <title>Ambrosiozyma monospora NBRC 10751.</title>
        <authorList>
            <person name="Ichikawa N."/>
            <person name="Sato H."/>
            <person name="Tonouchi N."/>
        </authorList>
    </citation>
    <scope>NUCLEOTIDE SEQUENCE</scope>
    <source>
        <strain evidence="1">NBRC 10751</strain>
    </source>
</reference>
<protein>
    <submittedName>
        <fullName evidence="1">Unnamed protein product</fullName>
    </submittedName>
</protein>
<sequence length="1035" mass="117478">MIRQVSCLCLLKKIITFPSHIIVDFKALSGDLNLAPDGYCGLTAYVYLRNSKKRLTETFAIKLGSDSDFVFDGMTTALFKNIPANEIDAGKIYLVTLITETVQLKLPGSRHGVPNLQSIRKGVCAGAVDISRIFSRREEHLNPEEPHEFSMKLYASFMSDETDSAPFQLYPGINPLLAMSMTMANNGWGELIDRLISGSNKGIAINPRLDKFTVSIKELKNDSFVSDVQSDNVIDVVRTLFYDPAEPDYNRIYLKVVRATELVGVKNLTNRIGSSYRYQDFITIDVRSSSKELKFTNGSNDFPQNNWRFVSTSPDEHIDEVIQITGLPTIPTNENDCLFFDVYVNGIFYAEGKYPLRVFNQISDSELNSKKPKRIDLFSQNATSPVGSIELSLEYVGKTYNVDTYVEMVLNWRALYEKNLMTNEKNLIIVLDKVRKTGVQTVVKFFPDLISNLFDIYRLACDKHQLFTAYGTIEDEKFKPLAKTAFECIVHILDMVIARQASYRYMFDDLLRTPIPQIGNYLITDLDDYLGSFETTWNSTSRAICRVSVLVLSVAVCSVYDHNSFLESAVQFSNTITKFLSSTEDKFVSDQLVLIDNLEVIVFSLRDICEDYQLVKFITAWSNAIGLKGMGSTEDLSTNVLANKKKLKAHNLMIKKMMCLNRAVRSFLIESKSVAARELLIGTALGCSFDVIFHPKIDLDVARLAFGVILACFETSFGAEKRYTAENDDIFIILCRLLPILCDAFHIYSKHCYAKNMLEPKRTFTQLFPSEYPFKEYPVDSLVNDVSFIECLLELTVLIDLSCKVLADVDRGVAYVFIDRQTYDGNFSVLDKYIGNSTRYGVDSQDLVRDENNQSVITTEAFRKIVDPIYYPGTRWLSLKALSNVCVVDVFDAVQYFQFVPAPEHPELFDKGFWRSFTFCSFETATGKSSSLEHLNSIAKKACFSITGDIRTQLAILFYAYWSRWGFKVTEEEHKRFNVDQCGGFQKFMYGDGDYGILTGLIRMALQRNKDCLEIAALQLTCLVPLKFRILQVLC</sequence>
<evidence type="ECO:0000313" key="2">
    <source>
        <dbReference type="Proteomes" id="UP001165064"/>
    </source>
</evidence>
<accession>A0ACB5T239</accession>
<evidence type="ECO:0000313" key="1">
    <source>
        <dbReference type="EMBL" id="GME78439.1"/>
    </source>
</evidence>
<proteinExistence type="predicted"/>
<name>A0ACB5T239_AMBMO</name>
<keyword evidence="2" id="KW-1185">Reference proteome</keyword>
<dbReference type="EMBL" id="BSXS01002198">
    <property type="protein sequence ID" value="GME78439.1"/>
    <property type="molecule type" value="Genomic_DNA"/>
</dbReference>
<comment type="caution">
    <text evidence="1">The sequence shown here is derived from an EMBL/GenBank/DDBJ whole genome shotgun (WGS) entry which is preliminary data.</text>
</comment>